<dbReference type="Proteomes" id="UP001067121">
    <property type="component" value="Unassembled WGS sequence"/>
</dbReference>
<protein>
    <submittedName>
        <fullName evidence="1">Nif3-like dinuclear metal center hexameric protein</fullName>
    </submittedName>
</protein>
<reference evidence="1" key="1">
    <citation type="submission" date="2022-02" db="EMBL/GenBank/DDBJ databases">
        <title>Crop Bioprotection Bacillus Genome Sequencing.</title>
        <authorList>
            <person name="Dunlap C."/>
        </authorList>
    </citation>
    <scope>NUCLEOTIDE SEQUENCE</scope>
    <source>
        <strain evidence="1">98-1</strain>
    </source>
</reference>
<name>A0AAP3FZP1_BACVA</name>
<accession>A0AAP3FZP1</accession>
<gene>
    <name evidence="1" type="ORF">MOC71_20770</name>
</gene>
<comment type="caution">
    <text evidence="1">The sequence shown here is derived from an EMBL/GenBank/DDBJ whole genome shotgun (WGS) entry which is preliminary data.</text>
</comment>
<evidence type="ECO:0000313" key="1">
    <source>
        <dbReference type="EMBL" id="MCY8319084.1"/>
    </source>
</evidence>
<proteinExistence type="predicted"/>
<dbReference type="EMBL" id="JALAOH010000111">
    <property type="protein sequence ID" value="MCY8319084.1"/>
    <property type="molecule type" value="Genomic_DNA"/>
</dbReference>
<organism evidence="1 2">
    <name type="scientific">Bacillus vallismortis</name>
    <dbReference type="NCBI Taxonomy" id="72361"/>
    <lineage>
        <taxon>Bacteria</taxon>
        <taxon>Bacillati</taxon>
        <taxon>Bacillota</taxon>
        <taxon>Bacilli</taxon>
        <taxon>Bacillales</taxon>
        <taxon>Bacillaceae</taxon>
        <taxon>Bacillus</taxon>
    </lineage>
</organism>
<feature type="non-terminal residue" evidence="1">
    <location>
        <position position="1"/>
    </location>
</feature>
<sequence length="40" mass="4597">YAEKVMKEGVTRKLTSMCKDQKLNVNIFVSETDTNPFAFL</sequence>
<dbReference type="AlphaFoldDB" id="A0AAP3FZP1"/>
<evidence type="ECO:0000313" key="2">
    <source>
        <dbReference type="Proteomes" id="UP001067121"/>
    </source>
</evidence>